<dbReference type="PRINTS" id="PR00363">
    <property type="entry name" value="CYTOCHROMEB5"/>
</dbReference>
<evidence type="ECO:0000256" key="8">
    <source>
        <dbReference type="ARBA" id="ARBA00022723"/>
    </source>
</evidence>
<evidence type="ECO:0000256" key="3">
    <source>
        <dbReference type="ARBA" id="ARBA00005189"/>
    </source>
</evidence>
<organism evidence="21 22">
    <name type="scientific">Paramuricea clavata</name>
    <name type="common">Red gorgonian</name>
    <name type="synonym">Violescent sea-whip</name>
    <dbReference type="NCBI Taxonomy" id="317549"/>
    <lineage>
        <taxon>Eukaryota</taxon>
        <taxon>Metazoa</taxon>
        <taxon>Cnidaria</taxon>
        <taxon>Anthozoa</taxon>
        <taxon>Octocorallia</taxon>
        <taxon>Malacalcyonacea</taxon>
        <taxon>Plexauridae</taxon>
        <taxon>Paramuricea</taxon>
    </lineage>
</organism>
<dbReference type="GO" id="GO:0006633">
    <property type="term" value="P:fatty acid biosynthetic process"/>
    <property type="evidence" value="ECO:0007669"/>
    <property type="project" value="UniProtKB-KW"/>
</dbReference>
<evidence type="ECO:0000256" key="12">
    <source>
        <dbReference type="ARBA" id="ARBA00022989"/>
    </source>
</evidence>
<protein>
    <recommendedName>
        <fullName evidence="18">Fatty acid 2-hydroxylase</fullName>
        <ecNumber evidence="18">1.-.-.-</ecNumber>
    </recommendedName>
</protein>
<evidence type="ECO:0000256" key="11">
    <source>
        <dbReference type="ARBA" id="ARBA00022833"/>
    </source>
</evidence>
<dbReference type="GO" id="GO:0020037">
    <property type="term" value="F:heme binding"/>
    <property type="evidence" value="ECO:0007669"/>
    <property type="project" value="InterPro"/>
</dbReference>
<evidence type="ECO:0000256" key="19">
    <source>
        <dbReference type="PIRSR" id="PIRSR005149-1"/>
    </source>
</evidence>
<evidence type="ECO:0000256" key="16">
    <source>
        <dbReference type="ARBA" id="ARBA00023136"/>
    </source>
</evidence>
<evidence type="ECO:0000256" key="20">
    <source>
        <dbReference type="PIRSR" id="PIRSR005149-50"/>
    </source>
</evidence>
<dbReference type="Gene3D" id="3.10.120.10">
    <property type="entry name" value="Cytochrome b5-like heme/steroid binding domain"/>
    <property type="match status" value="1"/>
</dbReference>
<evidence type="ECO:0000256" key="7">
    <source>
        <dbReference type="ARBA" id="ARBA00022692"/>
    </source>
</evidence>
<sequence>MESYSVEEVRQHNSEESAWLVNKGRVFDVTEFVSRHPGGRNVLLPKFGNDVTEIMQDPQIHKHTAFAHNMMNKYCIGRLDSQSETHDEDEDLNMEGYKENELVDWSKPMVAQVGKLGAEYMKWVHSPVNRPLRLFGPEIIEFFSKTPWYMVPIVWLPVVLYISTIGLTHLADDVTSFLTNAYSIFVVFVCLFLFGTFLWTLVEYILHRYLFHITPPDDSPFWITFHFFIHGQHHKVPFDSGRLVFPPVAASVFAAAFYALFVSVLPYGIANALFAGGLFGYIMYDCIHYYLHHGSPNHGSYFHELKSYHVAHHFEDPMKGYGISTKIWDFPFKTTPIKFE</sequence>
<comment type="caution">
    <text evidence="21">The sequence shown here is derived from an EMBL/GenBank/DDBJ whole genome shotgun (WGS) entry which is preliminary data.</text>
</comment>
<comment type="function">
    <text evidence="18">Catalyzes stereospecific hydroxylation of free fatty acids at the C-2 position to produce (R)-2-hydroxy fatty acids, which are building blocks of sphingolipids and glycosphingolipids common in neural tissue and epidermis. Plays an essential role in the synthesis of galactosphingolipids of the myelin sheath. Responsible for the synthesis of sphingolipids and glycosphingolipids involved in the formation of epidermal lamellar bodies critical for skin permeability barrier. Participates in the synthesis of glycosphingolipids and a fraction of type II wax diesters in sebaceous gland, specifically regulating hair follicle homeostasis. Involved in the synthesis of sphingolipids of plasma membrane rafts, controlling lipid raft mobility and trafficking of raft-associated proteins.</text>
</comment>
<evidence type="ECO:0000256" key="10">
    <source>
        <dbReference type="ARBA" id="ARBA00022832"/>
    </source>
</evidence>
<dbReference type="PANTHER" id="PTHR12863:SF1">
    <property type="entry name" value="FATTY ACID 2-HYDROXYLASE"/>
    <property type="match status" value="1"/>
</dbReference>
<dbReference type="GO" id="GO:0005506">
    <property type="term" value="F:iron ion binding"/>
    <property type="evidence" value="ECO:0007669"/>
    <property type="project" value="UniProtKB-UniRule"/>
</dbReference>
<dbReference type="GO" id="GO:0005789">
    <property type="term" value="C:endoplasmic reticulum membrane"/>
    <property type="evidence" value="ECO:0007669"/>
    <property type="project" value="UniProtKB-SubCell"/>
</dbReference>
<feature type="binding site" evidence="19">
    <location>
        <position position="309"/>
    </location>
    <ligand>
        <name>Zn(2+)</name>
        <dbReference type="ChEBI" id="CHEBI:29105"/>
        <label>1</label>
    </ligand>
</feature>
<feature type="binding site" description="axial binding residue" evidence="20">
    <location>
        <position position="36"/>
    </location>
    <ligand>
        <name>heme</name>
        <dbReference type="ChEBI" id="CHEBI:30413"/>
    </ligand>
    <ligandPart>
        <name>Fe</name>
        <dbReference type="ChEBI" id="CHEBI:18248"/>
    </ligandPart>
</feature>
<keyword evidence="5 18" id="KW-0444">Lipid biosynthesis</keyword>
<evidence type="ECO:0000256" key="17">
    <source>
        <dbReference type="ARBA" id="ARBA00023160"/>
    </source>
</evidence>
<feature type="binding site" evidence="19">
    <location>
        <position position="207"/>
    </location>
    <ligand>
        <name>Zn(2+)</name>
        <dbReference type="ChEBI" id="CHEBI:29105"/>
        <label>1</label>
    </ligand>
</feature>
<keyword evidence="17 18" id="KW-0275">Fatty acid biosynthesis</keyword>
<dbReference type="Pfam" id="PF00173">
    <property type="entry name" value="Cyt-b5"/>
    <property type="match status" value="1"/>
</dbReference>
<comment type="cofactor">
    <cofactor evidence="20">
        <name>Fe cation</name>
        <dbReference type="ChEBI" id="CHEBI:24875"/>
    </cofactor>
</comment>
<comment type="pathway">
    <text evidence="3">Lipid metabolism.</text>
</comment>
<keyword evidence="6 20" id="KW-0349">Heme</keyword>
<comment type="subcellular location">
    <subcellularLocation>
        <location evidence="1">Endoplasmic reticulum membrane</location>
        <topology evidence="1">Multi-pass membrane protein</topology>
    </subcellularLocation>
</comment>
<feature type="binding site" evidence="19">
    <location>
        <position position="234"/>
    </location>
    <ligand>
        <name>Zn(2+)</name>
        <dbReference type="ChEBI" id="CHEBI:29105"/>
        <label>1</label>
    </ligand>
</feature>
<dbReference type="InterPro" id="IPR001199">
    <property type="entry name" value="Cyt_B5-like_heme/steroid-bd"/>
</dbReference>
<evidence type="ECO:0000256" key="5">
    <source>
        <dbReference type="ARBA" id="ARBA00022516"/>
    </source>
</evidence>
<evidence type="ECO:0000256" key="6">
    <source>
        <dbReference type="ARBA" id="ARBA00022617"/>
    </source>
</evidence>
<dbReference type="SUPFAM" id="SSF55856">
    <property type="entry name" value="Cytochrome b5-like heme/steroid binding domain"/>
    <property type="match status" value="1"/>
</dbReference>
<keyword evidence="10 18" id="KW-0276">Fatty acid metabolism</keyword>
<name>A0A7D9I7I2_PARCT</name>
<keyword evidence="7" id="KW-0812">Transmembrane</keyword>
<comment type="cofactor">
    <cofactor evidence="18 19">
        <name>Zn(2+)</name>
        <dbReference type="ChEBI" id="CHEBI:29105"/>
    </cofactor>
    <text evidence="18 19">Binds 2 Zn(2+) ions per subunit that likely form a catalytic dimetal center.</text>
</comment>
<dbReference type="PROSITE" id="PS00191">
    <property type="entry name" value="CYTOCHROME_B5_1"/>
    <property type="match status" value="1"/>
</dbReference>
<dbReference type="GO" id="GO:0080132">
    <property type="term" value="F:fatty acid 2-hydroxylase activity"/>
    <property type="evidence" value="ECO:0007669"/>
    <property type="project" value="InterPro"/>
</dbReference>
<dbReference type="OrthoDB" id="2204368at2759"/>
<reference evidence="21" key="1">
    <citation type="submission" date="2020-04" db="EMBL/GenBank/DDBJ databases">
        <authorList>
            <person name="Alioto T."/>
            <person name="Alioto T."/>
            <person name="Gomez Garrido J."/>
        </authorList>
    </citation>
    <scope>NUCLEOTIDE SEQUENCE</scope>
    <source>
        <strain evidence="21">A484AB</strain>
    </source>
</reference>
<keyword evidence="13 18" id="KW-0560">Oxidoreductase</keyword>
<evidence type="ECO:0000256" key="18">
    <source>
        <dbReference type="PIRNR" id="PIRNR005149"/>
    </source>
</evidence>
<feature type="binding site" evidence="19">
    <location>
        <position position="230"/>
    </location>
    <ligand>
        <name>Zn(2+)</name>
        <dbReference type="ChEBI" id="CHEBI:29105"/>
        <label>1</label>
    </ligand>
</feature>
<dbReference type="AlphaFoldDB" id="A0A7D9I7I2"/>
<dbReference type="PIRSF" id="PIRSF005149">
    <property type="entry name" value="IPC-B_HD"/>
    <property type="match status" value="1"/>
</dbReference>
<evidence type="ECO:0000256" key="15">
    <source>
        <dbReference type="ARBA" id="ARBA00023098"/>
    </source>
</evidence>
<keyword evidence="14 18" id="KW-0408">Iron</keyword>
<dbReference type="EMBL" id="CACRXK020003504">
    <property type="protein sequence ID" value="CAB3999050.1"/>
    <property type="molecule type" value="Genomic_DNA"/>
</dbReference>
<feature type="binding site" evidence="19">
    <location>
        <position position="292"/>
    </location>
    <ligand>
        <name>Zn(2+)</name>
        <dbReference type="ChEBI" id="CHEBI:29105"/>
        <label>1</label>
    </ligand>
</feature>
<keyword evidence="8 18" id="KW-0479">Metal-binding</keyword>
<accession>A0A7D9I7I2</accession>
<dbReference type="EC" id="1.-.-.-" evidence="18"/>
<keyword evidence="12" id="KW-1133">Transmembrane helix</keyword>
<feature type="binding site" description="axial binding residue" evidence="20">
    <location>
        <position position="63"/>
    </location>
    <ligand>
        <name>heme</name>
        <dbReference type="ChEBI" id="CHEBI:30413"/>
    </ligand>
    <ligandPart>
        <name>Fe</name>
        <dbReference type="ChEBI" id="CHEBI:18248"/>
    </ligandPart>
</feature>
<keyword evidence="15 18" id="KW-0443">Lipid metabolism</keyword>
<dbReference type="PROSITE" id="PS50255">
    <property type="entry name" value="CYTOCHROME_B5_2"/>
    <property type="match status" value="1"/>
</dbReference>
<feature type="binding site" evidence="19">
    <location>
        <position position="288"/>
    </location>
    <ligand>
        <name>Zn(2+)</name>
        <dbReference type="ChEBI" id="CHEBI:29105"/>
        <label>1</label>
    </ligand>
</feature>
<dbReference type="Proteomes" id="UP001152795">
    <property type="component" value="Unassembled WGS sequence"/>
</dbReference>
<feature type="binding site" evidence="19">
    <location>
        <position position="312"/>
    </location>
    <ligand>
        <name>Zn(2+)</name>
        <dbReference type="ChEBI" id="CHEBI:29105"/>
        <label>1</label>
    </ligand>
</feature>
<keyword evidence="22" id="KW-1185">Reference proteome</keyword>
<evidence type="ECO:0000256" key="1">
    <source>
        <dbReference type="ARBA" id="ARBA00004477"/>
    </source>
</evidence>
<proteinExistence type="inferred from homology"/>
<feature type="binding site" evidence="19">
    <location>
        <position position="313"/>
    </location>
    <ligand>
        <name>Zn(2+)</name>
        <dbReference type="ChEBI" id="CHEBI:29105"/>
        <label>1</label>
    </ligand>
</feature>
<dbReference type="InterPro" id="IPR006694">
    <property type="entry name" value="Fatty_acid_hydroxylase"/>
</dbReference>
<dbReference type="InterPro" id="IPR018506">
    <property type="entry name" value="Cyt_B5_heme-BS"/>
</dbReference>
<comment type="similarity">
    <text evidence="4 18">Belongs to the sterol desaturase family. SCS7 subfamily.</text>
</comment>
<feature type="binding site" evidence="19">
    <location>
        <position position="233"/>
    </location>
    <ligand>
        <name>Zn(2+)</name>
        <dbReference type="ChEBI" id="CHEBI:29105"/>
        <label>1</label>
    </ligand>
</feature>
<evidence type="ECO:0000256" key="13">
    <source>
        <dbReference type="ARBA" id="ARBA00023002"/>
    </source>
</evidence>
<comment type="pathway">
    <text evidence="2">Sphingolipid metabolism.</text>
</comment>
<evidence type="ECO:0000256" key="9">
    <source>
        <dbReference type="ARBA" id="ARBA00022824"/>
    </source>
</evidence>
<evidence type="ECO:0000256" key="14">
    <source>
        <dbReference type="ARBA" id="ARBA00023004"/>
    </source>
</evidence>
<gene>
    <name evidence="21" type="ORF">PACLA_8A003256</name>
</gene>
<evidence type="ECO:0000313" key="21">
    <source>
        <dbReference type="EMBL" id="CAB3999050.1"/>
    </source>
</evidence>
<keyword evidence="11 19" id="KW-0862">Zinc</keyword>
<evidence type="ECO:0000256" key="4">
    <source>
        <dbReference type="ARBA" id="ARBA00005747"/>
    </source>
</evidence>
<dbReference type="FunFam" id="3.10.120.10:FF:000007">
    <property type="entry name" value="Sulfite oxidase, mitochondrial"/>
    <property type="match status" value="1"/>
</dbReference>
<dbReference type="InterPro" id="IPR014430">
    <property type="entry name" value="Scs7"/>
</dbReference>
<evidence type="ECO:0000256" key="2">
    <source>
        <dbReference type="ARBA" id="ARBA00004991"/>
    </source>
</evidence>
<keyword evidence="16 18" id="KW-0472">Membrane</keyword>
<feature type="binding site" evidence="19">
    <location>
        <position position="212"/>
    </location>
    <ligand>
        <name>Zn(2+)</name>
        <dbReference type="ChEBI" id="CHEBI:29105"/>
        <label>1</label>
    </ligand>
</feature>
<evidence type="ECO:0000313" key="22">
    <source>
        <dbReference type="Proteomes" id="UP001152795"/>
    </source>
</evidence>
<keyword evidence="9 18" id="KW-0256">Endoplasmic reticulum</keyword>
<dbReference type="InterPro" id="IPR036400">
    <property type="entry name" value="Cyt_B5-like_heme/steroid_sf"/>
</dbReference>
<dbReference type="Pfam" id="PF04116">
    <property type="entry name" value="FA_hydroxylase"/>
    <property type="match status" value="1"/>
</dbReference>
<dbReference type="PANTHER" id="PTHR12863">
    <property type="entry name" value="FATTY ACID HYDROXYLASE"/>
    <property type="match status" value="1"/>
</dbReference>
<dbReference type="SMART" id="SM01117">
    <property type="entry name" value="Cyt-b5"/>
    <property type="match status" value="1"/>
</dbReference>